<keyword evidence="5 6" id="KW-0472">Membrane</keyword>
<dbReference type="Proteomes" id="UP000320948">
    <property type="component" value="Unassembled WGS sequence"/>
</dbReference>
<feature type="transmembrane region" description="Helical" evidence="6">
    <location>
        <begin position="215"/>
        <end position="234"/>
    </location>
</feature>
<feature type="transmembrane region" description="Helical" evidence="6">
    <location>
        <begin position="246"/>
        <end position="268"/>
    </location>
</feature>
<evidence type="ECO:0000313" key="7">
    <source>
        <dbReference type="EMBL" id="TKW60431.1"/>
    </source>
</evidence>
<gene>
    <name evidence="7" type="ORF">DI628_05845</name>
</gene>
<comment type="caution">
    <text evidence="7">The sequence shown here is derived from an EMBL/GenBank/DDBJ whole genome shotgun (WGS) entry which is preliminary data.</text>
</comment>
<evidence type="ECO:0000256" key="4">
    <source>
        <dbReference type="ARBA" id="ARBA00022989"/>
    </source>
</evidence>
<dbReference type="NCBIfam" id="TIGR00765">
    <property type="entry name" value="yihY_not_rbn"/>
    <property type="match status" value="1"/>
</dbReference>
<name>A0A6N4RAZ0_BLAVI</name>
<accession>A0A6N4RAZ0</accession>
<comment type="subcellular location">
    <subcellularLocation>
        <location evidence="1">Cell membrane</location>
        <topology evidence="1">Multi-pass membrane protein</topology>
    </subcellularLocation>
</comment>
<reference evidence="7 8" key="1">
    <citation type="journal article" date="2017" name="Nat. Commun.">
        <title>In situ click chemistry generation of cyclooxygenase-2 inhibitors.</title>
        <authorList>
            <person name="Bhardwaj A."/>
            <person name="Kaur J."/>
            <person name="Wuest M."/>
            <person name="Wuest F."/>
        </authorList>
    </citation>
    <scope>NUCLEOTIDE SEQUENCE [LARGE SCALE GENOMIC DNA]</scope>
    <source>
        <strain evidence="7">S2_018_000_R2_106</strain>
    </source>
</reference>
<feature type="transmembrane region" description="Helical" evidence="6">
    <location>
        <begin position="288"/>
        <end position="309"/>
    </location>
</feature>
<sequence>MIKRFAHTVGHNAAKPVKQVQEKLWEHGEAIGDALSSIEPPKKGWQGVCWRVFRKIDEARLSLVAAGVTFYVILALFPALTALVSIFGLLANPVMIGEQLVAVSDVLPPPAISLIRAQLDSLLAAPPTTLGLGFVLSLLAAFWSINNAMKALIDGLNMTYGAKEGRGFVKLNAISFTFALGAVFIVIIYLVAIAVVPLVLTFVGLDEFTGRLIKLTRWPLLMAISAMAIGMLTRYGPDRVKPHMHWVTPGGVFVVLAWVIMSGLFSMYLSNFANYDKTYGSLGAAIGLMMWIWLSTLILLIGSSINAEVEALRKRKRR</sequence>
<dbReference type="EMBL" id="VAFM01000002">
    <property type="protein sequence ID" value="TKW60431.1"/>
    <property type="molecule type" value="Genomic_DNA"/>
</dbReference>
<evidence type="ECO:0000256" key="1">
    <source>
        <dbReference type="ARBA" id="ARBA00004651"/>
    </source>
</evidence>
<feature type="transmembrane region" description="Helical" evidence="6">
    <location>
        <begin position="130"/>
        <end position="153"/>
    </location>
</feature>
<feature type="transmembrane region" description="Helical" evidence="6">
    <location>
        <begin position="61"/>
        <end position="90"/>
    </location>
</feature>
<dbReference type="GO" id="GO:0005886">
    <property type="term" value="C:plasma membrane"/>
    <property type="evidence" value="ECO:0007669"/>
    <property type="project" value="UniProtKB-SubCell"/>
</dbReference>
<evidence type="ECO:0000313" key="8">
    <source>
        <dbReference type="Proteomes" id="UP000320948"/>
    </source>
</evidence>
<dbReference type="Pfam" id="PF03631">
    <property type="entry name" value="Virul_fac_BrkB"/>
    <property type="match status" value="1"/>
</dbReference>
<organism evidence="7 8">
    <name type="scientific">Blastochloris viridis</name>
    <name type="common">Rhodopseudomonas viridis</name>
    <dbReference type="NCBI Taxonomy" id="1079"/>
    <lineage>
        <taxon>Bacteria</taxon>
        <taxon>Pseudomonadati</taxon>
        <taxon>Pseudomonadota</taxon>
        <taxon>Alphaproteobacteria</taxon>
        <taxon>Hyphomicrobiales</taxon>
        <taxon>Blastochloridaceae</taxon>
        <taxon>Blastochloris</taxon>
    </lineage>
</organism>
<dbReference type="InterPro" id="IPR017039">
    <property type="entry name" value="Virul_fac_BrkB"/>
</dbReference>
<evidence type="ECO:0000256" key="5">
    <source>
        <dbReference type="ARBA" id="ARBA00023136"/>
    </source>
</evidence>
<evidence type="ECO:0000256" key="3">
    <source>
        <dbReference type="ARBA" id="ARBA00022692"/>
    </source>
</evidence>
<keyword evidence="4 6" id="KW-1133">Transmembrane helix</keyword>
<dbReference type="PANTHER" id="PTHR30213:SF0">
    <property type="entry name" value="UPF0761 MEMBRANE PROTEIN YIHY"/>
    <property type="match status" value="1"/>
</dbReference>
<evidence type="ECO:0000256" key="2">
    <source>
        <dbReference type="ARBA" id="ARBA00022475"/>
    </source>
</evidence>
<dbReference type="PANTHER" id="PTHR30213">
    <property type="entry name" value="INNER MEMBRANE PROTEIN YHJD"/>
    <property type="match status" value="1"/>
</dbReference>
<protein>
    <submittedName>
        <fullName evidence="7">YihY/virulence factor BrkB family protein</fullName>
    </submittedName>
</protein>
<feature type="transmembrane region" description="Helical" evidence="6">
    <location>
        <begin position="174"/>
        <end position="203"/>
    </location>
</feature>
<keyword evidence="2" id="KW-1003">Cell membrane</keyword>
<dbReference type="AlphaFoldDB" id="A0A6N4RAZ0"/>
<proteinExistence type="predicted"/>
<dbReference type="PIRSF" id="PIRSF035875">
    <property type="entry name" value="RNase_BN"/>
    <property type="match status" value="1"/>
</dbReference>
<keyword evidence="3 6" id="KW-0812">Transmembrane</keyword>
<evidence type="ECO:0000256" key="6">
    <source>
        <dbReference type="SAM" id="Phobius"/>
    </source>
</evidence>